<evidence type="ECO:0000313" key="6">
    <source>
        <dbReference type="Proteomes" id="UP000626242"/>
    </source>
</evidence>
<evidence type="ECO:0000259" key="3">
    <source>
        <dbReference type="Pfam" id="PF00725"/>
    </source>
</evidence>
<name>A0ABR8WIU1_9FLAO</name>
<feature type="domain" description="3-hydroxyacyl-CoA dehydrogenase C-terminal" evidence="3">
    <location>
        <begin position="204"/>
        <end position="301"/>
    </location>
</feature>
<dbReference type="InterPro" id="IPR036291">
    <property type="entry name" value="NAD(P)-bd_dom_sf"/>
</dbReference>
<dbReference type="SUPFAM" id="SSF48179">
    <property type="entry name" value="6-phosphogluconate dehydrogenase C-terminal domain-like"/>
    <property type="match status" value="2"/>
</dbReference>
<keyword evidence="6" id="KW-1185">Reference proteome</keyword>
<accession>A0ABR8WIU1</accession>
<sequence>MQESSTNMGEESQISNLKSQITKVGIIGSGTMGIGIAQVAATAGCEVFLYDANSAQTEKSLVNLQTTLDKLVAKDKISAQKSQEIFGNIRSCTELSGFKDCNLVIEAIIENKEIKTKVFQQLEEIVSEDCIISSNTSSISITSLQAELKNPGRFIGIHFFNPAPLMPLVEVIPGLLTKDNLAQEIYALMESWSKTPVIAKDVPGFIVNRIARPFYGEALRIVEENIATPEQVDDAMRSLGNFKMGPFELMDLIGIDVNFSVTKTVYQDYFYDPKYKPSLLQQRMNEAKLLGRKTGKGFYDYSAQSREPSVRSQEPGAESQEPGARIQDLKDDKLYEEIFLRIISMLINEAVEAKRLGIASDEDLEMAMQKGVNYPKGLLAWGKEIGFETVSTTLQDLYSEYQEERYRQSPLLRKLI</sequence>
<dbReference type="Proteomes" id="UP000626242">
    <property type="component" value="Unassembled WGS sequence"/>
</dbReference>
<dbReference type="PANTHER" id="PTHR48075:SF5">
    <property type="entry name" value="3-HYDROXYBUTYRYL-COA DEHYDROGENASE"/>
    <property type="match status" value="1"/>
</dbReference>
<proteinExistence type="predicted"/>
<dbReference type="Pfam" id="PF02737">
    <property type="entry name" value="3HCDH_N"/>
    <property type="match status" value="1"/>
</dbReference>
<feature type="domain" description="3-hydroxyacyl-CoA dehydrogenase C-terminal" evidence="3">
    <location>
        <begin position="341"/>
        <end position="415"/>
    </location>
</feature>
<evidence type="ECO:0000259" key="4">
    <source>
        <dbReference type="Pfam" id="PF02737"/>
    </source>
</evidence>
<dbReference type="InterPro" id="IPR008927">
    <property type="entry name" value="6-PGluconate_DH-like_C_sf"/>
</dbReference>
<dbReference type="InterPro" id="IPR006108">
    <property type="entry name" value="3HC_DH_C"/>
</dbReference>
<dbReference type="Gene3D" id="3.40.50.720">
    <property type="entry name" value="NAD(P)-binding Rossmann-like Domain"/>
    <property type="match status" value="1"/>
</dbReference>
<gene>
    <name evidence="5" type="ORF">H9628_00670</name>
</gene>
<evidence type="ECO:0000256" key="2">
    <source>
        <dbReference type="SAM" id="MobiDB-lite"/>
    </source>
</evidence>
<comment type="caution">
    <text evidence="5">The sequence shown here is derived from an EMBL/GenBank/DDBJ whole genome shotgun (WGS) entry which is preliminary data.</text>
</comment>
<dbReference type="SUPFAM" id="SSF51735">
    <property type="entry name" value="NAD(P)-binding Rossmann-fold domains"/>
    <property type="match status" value="1"/>
</dbReference>
<dbReference type="EMBL" id="JACSPS010000001">
    <property type="protein sequence ID" value="MBD8016979.1"/>
    <property type="molecule type" value="Genomic_DNA"/>
</dbReference>
<evidence type="ECO:0000313" key="5">
    <source>
        <dbReference type="EMBL" id="MBD8016979.1"/>
    </source>
</evidence>
<dbReference type="InterPro" id="IPR006176">
    <property type="entry name" value="3-OHacyl-CoA_DH_NAD-bd"/>
</dbReference>
<feature type="domain" description="3-hydroxyacyl-CoA dehydrogenase NAD binding" evidence="4">
    <location>
        <begin position="23"/>
        <end position="201"/>
    </location>
</feature>
<dbReference type="Gene3D" id="1.10.1040.50">
    <property type="match status" value="1"/>
</dbReference>
<feature type="region of interest" description="Disordered" evidence="2">
    <location>
        <begin position="304"/>
        <end position="325"/>
    </location>
</feature>
<keyword evidence="1" id="KW-0560">Oxidoreductase</keyword>
<reference evidence="5 6" key="1">
    <citation type="submission" date="2020-08" db="EMBL/GenBank/DDBJ databases">
        <title>A Genomic Blueprint of the Chicken Gut Microbiome.</title>
        <authorList>
            <person name="Gilroy R."/>
            <person name="Ravi A."/>
            <person name="Getino M."/>
            <person name="Pursley I."/>
            <person name="Horton D.L."/>
            <person name="Alikhan N.-F."/>
            <person name="Baker D."/>
            <person name="Gharbi K."/>
            <person name="Hall N."/>
            <person name="Watson M."/>
            <person name="Adriaenssens E.M."/>
            <person name="Foster-Nyarko E."/>
            <person name="Jarju S."/>
            <person name="Secka A."/>
            <person name="Antonio M."/>
            <person name="Oren A."/>
            <person name="Chaudhuri R."/>
            <person name="La Ragione R.M."/>
            <person name="Hildebrand F."/>
            <person name="Pallen M.J."/>
        </authorList>
    </citation>
    <scope>NUCLEOTIDE SEQUENCE [LARGE SCALE GENOMIC DNA]</scope>
    <source>
        <strain evidence="5 6">Sa1CVA4</strain>
    </source>
</reference>
<protein>
    <submittedName>
        <fullName evidence="5">3-hydroxybutyryl-CoA dehydrogenase</fullName>
    </submittedName>
</protein>
<dbReference type="Pfam" id="PF00725">
    <property type="entry name" value="3HCDH"/>
    <property type="match status" value="2"/>
</dbReference>
<organism evidence="5 6">
    <name type="scientific">Kaistella pullorum</name>
    <dbReference type="NCBI Taxonomy" id="2763074"/>
    <lineage>
        <taxon>Bacteria</taxon>
        <taxon>Pseudomonadati</taxon>
        <taxon>Bacteroidota</taxon>
        <taxon>Flavobacteriia</taxon>
        <taxon>Flavobacteriales</taxon>
        <taxon>Weeksellaceae</taxon>
        <taxon>Chryseobacterium group</taxon>
        <taxon>Kaistella</taxon>
    </lineage>
</organism>
<evidence type="ECO:0000256" key="1">
    <source>
        <dbReference type="ARBA" id="ARBA00023002"/>
    </source>
</evidence>
<dbReference type="PANTHER" id="PTHR48075">
    <property type="entry name" value="3-HYDROXYACYL-COA DEHYDROGENASE FAMILY PROTEIN"/>
    <property type="match status" value="1"/>
</dbReference>